<evidence type="ECO:0000313" key="3">
    <source>
        <dbReference type="WBParaSite" id="OFLC_0001292401-mRNA-1"/>
    </source>
</evidence>
<dbReference type="EMBL" id="UZAJ01039978">
    <property type="protein sequence ID" value="VDP12504.1"/>
    <property type="molecule type" value="Genomic_DNA"/>
</dbReference>
<name>A0A183HZL1_9BILA</name>
<evidence type="ECO:0000313" key="1">
    <source>
        <dbReference type="EMBL" id="VDP12504.1"/>
    </source>
</evidence>
<proteinExistence type="predicted"/>
<organism evidence="3">
    <name type="scientific">Onchocerca flexuosa</name>
    <dbReference type="NCBI Taxonomy" id="387005"/>
    <lineage>
        <taxon>Eukaryota</taxon>
        <taxon>Metazoa</taxon>
        <taxon>Ecdysozoa</taxon>
        <taxon>Nematoda</taxon>
        <taxon>Chromadorea</taxon>
        <taxon>Rhabditida</taxon>
        <taxon>Spirurina</taxon>
        <taxon>Spiruromorpha</taxon>
        <taxon>Filarioidea</taxon>
        <taxon>Onchocercidae</taxon>
        <taxon>Onchocerca</taxon>
    </lineage>
</organism>
<protein>
    <submittedName>
        <fullName evidence="1 3">Uncharacterized protein</fullName>
    </submittedName>
</protein>
<gene>
    <name evidence="1" type="ORF">OFLC_LOCUS12923</name>
</gene>
<dbReference type="AlphaFoldDB" id="A0A183HZL1"/>
<sequence>MSPERIRNQNDPLLNPVNLHMNHFLGIPAQSSQLKQFARNQILYGLQYCPGTY</sequence>
<reference evidence="1 2" key="2">
    <citation type="submission" date="2018-11" db="EMBL/GenBank/DDBJ databases">
        <authorList>
            <consortium name="Pathogen Informatics"/>
        </authorList>
    </citation>
    <scope>NUCLEOTIDE SEQUENCE [LARGE SCALE GENOMIC DNA]</scope>
</reference>
<accession>A0A183HZL1</accession>
<evidence type="ECO:0000313" key="2">
    <source>
        <dbReference type="Proteomes" id="UP000267606"/>
    </source>
</evidence>
<reference evidence="3" key="1">
    <citation type="submission" date="2016-06" db="UniProtKB">
        <authorList>
            <consortium name="WormBaseParasite"/>
        </authorList>
    </citation>
    <scope>IDENTIFICATION</scope>
</reference>
<keyword evidence="2" id="KW-1185">Reference proteome</keyword>
<dbReference type="Proteomes" id="UP000267606">
    <property type="component" value="Unassembled WGS sequence"/>
</dbReference>
<dbReference type="WBParaSite" id="OFLC_0001292401-mRNA-1">
    <property type="protein sequence ID" value="OFLC_0001292401-mRNA-1"/>
    <property type="gene ID" value="OFLC_0001292401"/>
</dbReference>